<dbReference type="RefSeq" id="WP_353294640.1">
    <property type="nucleotide sequence ID" value="NZ_BAABWH010000004.1"/>
</dbReference>
<evidence type="ECO:0008006" key="3">
    <source>
        <dbReference type="Google" id="ProtNLM"/>
    </source>
</evidence>
<gene>
    <name evidence="1" type="ORF">NBRC116585_17360</name>
</gene>
<dbReference type="EMBL" id="BAABWH010000004">
    <property type="protein sequence ID" value="GAA6145618.1"/>
    <property type="molecule type" value="Genomic_DNA"/>
</dbReference>
<evidence type="ECO:0000313" key="2">
    <source>
        <dbReference type="Proteomes" id="UP001481413"/>
    </source>
</evidence>
<dbReference type="InterPro" id="IPR004596">
    <property type="entry name" value="Cell_div_suppressor_SulA"/>
</dbReference>
<comment type="caution">
    <text evidence="1">The sequence shown here is derived from an EMBL/GenBank/DDBJ whole genome shotgun (WGS) entry which is preliminary data.</text>
</comment>
<keyword evidence="2" id="KW-1185">Reference proteome</keyword>
<dbReference type="Gene3D" id="3.40.50.300">
    <property type="entry name" value="P-loop containing nucleotide triphosphate hydrolases"/>
    <property type="match status" value="1"/>
</dbReference>
<organism evidence="1 2">
    <name type="scientific">Thalassolituus maritimus</name>
    <dbReference type="NCBI Taxonomy" id="484498"/>
    <lineage>
        <taxon>Bacteria</taxon>
        <taxon>Pseudomonadati</taxon>
        <taxon>Pseudomonadota</taxon>
        <taxon>Gammaproteobacteria</taxon>
        <taxon>Oceanospirillales</taxon>
        <taxon>Oceanospirillaceae</taxon>
        <taxon>Thalassolituus</taxon>
    </lineage>
</organism>
<proteinExistence type="predicted"/>
<evidence type="ECO:0000313" key="1">
    <source>
        <dbReference type="EMBL" id="GAA6145618.1"/>
    </source>
</evidence>
<accession>A0ABP9ZZN9</accession>
<dbReference type="PIRSF" id="PIRSF003093">
    <property type="entry name" value="SulA"/>
    <property type="match status" value="1"/>
</dbReference>
<dbReference type="Pfam" id="PF03846">
    <property type="entry name" value="SulA"/>
    <property type="match status" value="1"/>
</dbReference>
<dbReference type="SUPFAM" id="SSF52540">
    <property type="entry name" value="P-loop containing nucleoside triphosphate hydrolases"/>
    <property type="match status" value="1"/>
</dbReference>
<reference evidence="1 2" key="1">
    <citation type="submission" date="2024-04" db="EMBL/GenBank/DDBJ databases">
        <title>Draft genome sequence of Thalassolituus maritimus NBRC 116585.</title>
        <authorList>
            <person name="Miyakawa T."/>
            <person name="Kusuya Y."/>
            <person name="Miura T."/>
        </authorList>
    </citation>
    <scope>NUCLEOTIDE SEQUENCE [LARGE SCALE GENOMIC DNA]</scope>
    <source>
        <strain evidence="1 2">5NW40-0001</strain>
    </source>
</reference>
<sequence length="143" mass="15713">MRQLSFEVCPQAVPLSSAQNAAEGSAIKGSMTEIIVSEGSALQPFQLLPALALCNDQQRWLMWLSPNQAMNKQWLTRAGLDNSPVLHMNINAQNQLSLCLKALSAARSHLIVEWSGCLTTQERAALRTCAEQNGTYLFIVRGE</sequence>
<dbReference type="InterPro" id="IPR027417">
    <property type="entry name" value="P-loop_NTPase"/>
</dbReference>
<name>A0ABP9ZZN9_9GAMM</name>
<protein>
    <recommendedName>
        <fullName evidence="3">Cell division inhibitor SulA</fullName>
    </recommendedName>
</protein>
<dbReference type="Proteomes" id="UP001481413">
    <property type="component" value="Unassembled WGS sequence"/>
</dbReference>